<dbReference type="Pfam" id="PF05426">
    <property type="entry name" value="Alginate_lyase"/>
    <property type="match status" value="1"/>
</dbReference>
<evidence type="ECO:0000256" key="3">
    <source>
        <dbReference type="SAM" id="MobiDB-lite"/>
    </source>
</evidence>
<dbReference type="GO" id="GO:0042597">
    <property type="term" value="C:periplasmic space"/>
    <property type="evidence" value="ECO:0007669"/>
    <property type="project" value="InterPro"/>
</dbReference>
<dbReference type="Proteomes" id="UP000623509">
    <property type="component" value="Unassembled WGS sequence"/>
</dbReference>
<feature type="compositionally biased region" description="Polar residues" evidence="3">
    <location>
        <begin position="325"/>
        <end position="335"/>
    </location>
</feature>
<dbReference type="SUPFAM" id="SSF48230">
    <property type="entry name" value="Chondroitin AC/alginate lyase"/>
    <property type="match status" value="1"/>
</dbReference>
<evidence type="ECO:0000313" key="5">
    <source>
        <dbReference type="EMBL" id="KAF7600580.1"/>
    </source>
</evidence>
<gene>
    <name evidence="5" type="ORF">BGI27_01470</name>
    <name evidence="6" type="ORF">CGU29_01700</name>
</gene>
<accession>A0A272EYH5</accession>
<keyword evidence="8" id="KW-1185">Reference proteome</keyword>
<dbReference type="RefSeq" id="WP_095523149.1">
    <property type="nucleotide sequence ID" value="NZ_MDUX01000003.1"/>
</dbReference>
<name>A0A272EYH5_9RHOO</name>
<keyword evidence="2 6" id="KW-0456">Lyase</keyword>
<protein>
    <submittedName>
        <fullName evidence="6">Alginate lyase</fullName>
    </submittedName>
</protein>
<dbReference type="GO" id="GO:0016829">
    <property type="term" value="F:lyase activity"/>
    <property type="evidence" value="ECO:0007669"/>
    <property type="project" value="UniProtKB-KW"/>
</dbReference>
<feature type="domain" description="Alginate lyase" evidence="4">
    <location>
        <begin position="15"/>
        <end position="262"/>
    </location>
</feature>
<reference evidence="5 8" key="1">
    <citation type="submission" date="2016-08" db="EMBL/GenBank/DDBJ databases">
        <title>Candidatus Dactylopiibacterium carminicum genome sequence.</title>
        <authorList>
            <person name="Ramirez-Puebla S.T."/>
            <person name="Ormeno-Orrillo E."/>
            <person name="Vera-Ponce De Leon A."/>
            <person name="Luis L."/>
            <person name="Sanchez-Flores A."/>
            <person name="Monica R."/>
            <person name="Martinez-Romero E."/>
        </authorList>
    </citation>
    <scope>NUCLEOTIDE SEQUENCE [LARGE SCALE GENOMIC DNA]</scope>
    <source>
        <strain evidence="5">END1</strain>
    </source>
</reference>
<proteinExistence type="predicted"/>
<dbReference type="InterPro" id="IPR008929">
    <property type="entry name" value="Chondroitin_lyas"/>
</dbReference>
<dbReference type="OrthoDB" id="7210452at2"/>
<organism evidence="6 7">
    <name type="scientific">Candidatus Dactylopiibacterium carminicum</name>
    <dbReference type="NCBI Taxonomy" id="857335"/>
    <lineage>
        <taxon>Bacteria</taxon>
        <taxon>Pseudomonadati</taxon>
        <taxon>Pseudomonadota</taxon>
        <taxon>Betaproteobacteria</taxon>
        <taxon>Rhodocyclales</taxon>
        <taxon>Rhodocyclaceae</taxon>
        <taxon>Candidatus Dactylopiibacterium</taxon>
    </lineage>
</organism>
<evidence type="ECO:0000313" key="6">
    <source>
        <dbReference type="EMBL" id="PAS95184.1"/>
    </source>
</evidence>
<evidence type="ECO:0000256" key="1">
    <source>
        <dbReference type="ARBA" id="ARBA00022729"/>
    </source>
</evidence>
<comment type="caution">
    <text evidence="6">The sequence shown here is derived from an EMBL/GenBank/DDBJ whole genome shotgun (WGS) entry which is preliminary data.</text>
</comment>
<sequence length="335" mass="37605">MLASANKALGGQLETVTAKDMTPLSGDKRDYMSMGPYWWPNPDTPNKLPYVRRDGQTNPEVRGNGLDSARLQRMNTSVRDLSLAYYFTGDKKYAERAAAQLRTWFVDPKTRMNPSLRFAQAIPGVVDGRGIGLIDTRNMWMVIDAVALIGPSDSFSAKELQTLRAWFAEFADWMVNSETGHEEDVWHNNHGMFYDAQLINYLLFIGNAEGAARRTFDAQTRRIASQIATDGRQHMELERTRPFHYSAFNLEAALRIARYGEQVSMPGMTLKADATRTACIHSSAVRSTCGISRSTPAHSSAASTSWPMQPPIPHPGHWRPRKSRNSTSNRWCPCC</sequence>
<dbReference type="Gene3D" id="1.50.10.100">
    <property type="entry name" value="Chondroitin AC/alginate lyase"/>
    <property type="match status" value="1"/>
</dbReference>
<dbReference type="AlphaFoldDB" id="A0A272EYH5"/>
<keyword evidence="1" id="KW-0732">Signal</keyword>
<reference evidence="6 7" key="2">
    <citation type="submission" date="2017-07" db="EMBL/GenBank/DDBJ databases">
        <title>Candidatus Dactylopiibacterium carminicum, a nitrogen-fixing symbiont of the cochineal insect Dactylopius coccus and Dactylopius opuntiae (Hemiptera: Coccoidea: Dactylopiidae).</title>
        <authorList>
            <person name="Vera A."/>
        </authorList>
    </citation>
    <scope>NUCLEOTIDE SEQUENCE [LARGE SCALE GENOMIC DNA]</scope>
    <source>
        <strain evidence="6 7">NFDCM</strain>
    </source>
</reference>
<evidence type="ECO:0000313" key="7">
    <source>
        <dbReference type="Proteomes" id="UP000216107"/>
    </source>
</evidence>
<feature type="compositionally biased region" description="Low complexity" evidence="3">
    <location>
        <begin position="292"/>
        <end position="305"/>
    </location>
</feature>
<dbReference type="InterPro" id="IPR008397">
    <property type="entry name" value="Alginate_lyase_dom"/>
</dbReference>
<dbReference type="EMBL" id="MDUX01000003">
    <property type="protein sequence ID" value="KAF7600580.1"/>
    <property type="molecule type" value="Genomic_DNA"/>
</dbReference>
<dbReference type="EMBL" id="NMRN01000002">
    <property type="protein sequence ID" value="PAS95184.1"/>
    <property type="molecule type" value="Genomic_DNA"/>
</dbReference>
<evidence type="ECO:0000256" key="2">
    <source>
        <dbReference type="ARBA" id="ARBA00023239"/>
    </source>
</evidence>
<evidence type="ECO:0000259" key="4">
    <source>
        <dbReference type="Pfam" id="PF05426"/>
    </source>
</evidence>
<dbReference type="Proteomes" id="UP000216107">
    <property type="component" value="Unassembled WGS sequence"/>
</dbReference>
<feature type="region of interest" description="Disordered" evidence="3">
    <location>
        <begin position="291"/>
        <end position="335"/>
    </location>
</feature>
<evidence type="ECO:0000313" key="8">
    <source>
        <dbReference type="Proteomes" id="UP000623509"/>
    </source>
</evidence>